<keyword evidence="2" id="KW-1185">Reference proteome</keyword>
<sequence>MVDRQTPSPLPSQPGRARDIGLARSFIKHQLGFPGPLSASPPVSREESYNSYVTKKDVLVCCWEWDTGQRRSKGIGGFQLLLRNMKTKGPKIIKKTPFSKEQSFALKRELKLWHDAGWTECGTLSQTKPMEGSPTSEESCVRLISLADSQLCRSDLLYLHDTQGRLSPGGGISEKGRCGAHLGD</sequence>
<evidence type="ECO:0000313" key="2">
    <source>
        <dbReference type="Proteomes" id="UP000009169"/>
    </source>
</evidence>
<protein>
    <submittedName>
        <fullName evidence="1">Uncharacterized protein</fullName>
    </submittedName>
</protein>
<gene>
    <name evidence="1" type="ORF">TEQG_08009</name>
</gene>
<reference evidence="2" key="1">
    <citation type="journal article" date="2012" name="MBio">
        <title>Comparative genome analysis of Trichophyton rubrum and related dermatophytes reveals candidate genes involved in infection.</title>
        <authorList>
            <person name="Martinez D.A."/>
            <person name="Oliver B.G."/>
            <person name="Graeser Y."/>
            <person name="Goldberg J.M."/>
            <person name="Li W."/>
            <person name="Martinez-Rossi N.M."/>
            <person name="Monod M."/>
            <person name="Shelest E."/>
            <person name="Barton R.C."/>
            <person name="Birch E."/>
            <person name="Brakhage A.A."/>
            <person name="Chen Z."/>
            <person name="Gurr S.J."/>
            <person name="Heiman D."/>
            <person name="Heitman J."/>
            <person name="Kosti I."/>
            <person name="Rossi A."/>
            <person name="Saif S."/>
            <person name="Samalova M."/>
            <person name="Saunders C.W."/>
            <person name="Shea T."/>
            <person name="Summerbell R.C."/>
            <person name="Xu J."/>
            <person name="Young S."/>
            <person name="Zeng Q."/>
            <person name="Birren B.W."/>
            <person name="Cuomo C.A."/>
            <person name="White T.C."/>
        </authorList>
    </citation>
    <scope>NUCLEOTIDE SEQUENCE [LARGE SCALE GENOMIC DNA]</scope>
    <source>
        <strain evidence="2">ATCC MYA-4606 / CBS 127.97</strain>
    </source>
</reference>
<dbReference type="HOGENOM" id="CLU_1670635_0_0_1"/>
<accession>F2Q4X6</accession>
<dbReference type="AlphaFoldDB" id="F2Q4X6"/>
<organism evidence="1 2">
    <name type="scientific">Trichophyton equinum (strain ATCC MYA-4606 / CBS 127.97)</name>
    <name type="common">Horse ringworm fungus</name>
    <dbReference type="NCBI Taxonomy" id="559882"/>
    <lineage>
        <taxon>Eukaryota</taxon>
        <taxon>Fungi</taxon>
        <taxon>Dikarya</taxon>
        <taxon>Ascomycota</taxon>
        <taxon>Pezizomycotina</taxon>
        <taxon>Eurotiomycetes</taxon>
        <taxon>Eurotiomycetidae</taxon>
        <taxon>Onygenales</taxon>
        <taxon>Arthrodermataceae</taxon>
        <taxon>Trichophyton</taxon>
    </lineage>
</organism>
<proteinExistence type="predicted"/>
<dbReference type="VEuPathDB" id="FungiDB:TEQG_08009"/>
<evidence type="ECO:0000313" key="1">
    <source>
        <dbReference type="EMBL" id="EGE09194.1"/>
    </source>
</evidence>
<dbReference type="Proteomes" id="UP000009169">
    <property type="component" value="Unassembled WGS sequence"/>
</dbReference>
<name>F2Q4X6_TRIEC</name>
<dbReference type="EMBL" id="DS995797">
    <property type="protein sequence ID" value="EGE09194.1"/>
    <property type="molecule type" value="Genomic_DNA"/>
</dbReference>